<evidence type="ECO:0000313" key="3">
    <source>
        <dbReference type="EMBL" id="WOL02013.1"/>
    </source>
</evidence>
<dbReference type="InterPro" id="IPR013783">
    <property type="entry name" value="Ig-like_fold"/>
</dbReference>
<dbReference type="PROSITE" id="PS51166">
    <property type="entry name" value="CBM20"/>
    <property type="match status" value="1"/>
</dbReference>
<dbReference type="CDD" id="cd05467">
    <property type="entry name" value="CBM20"/>
    <property type="match status" value="1"/>
</dbReference>
<dbReference type="GO" id="GO:2001070">
    <property type="term" value="F:starch binding"/>
    <property type="evidence" value="ECO:0007669"/>
    <property type="project" value="InterPro"/>
</dbReference>
<evidence type="ECO:0000256" key="1">
    <source>
        <dbReference type="SAM" id="MobiDB-lite"/>
    </source>
</evidence>
<keyword evidence="4" id="KW-1185">Reference proteome</keyword>
<dbReference type="Proteomes" id="UP001327560">
    <property type="component" value="Chromosome 3"/>
</dbReference>
<protein>
    <recommendedName>
        <fullName evidence="2">CBM20 domain-containing protein</fullName>
    </recommendedName>
</protein>
<name>A0AAQ3K4R1_9LILI</name>
<dbReference type="FunFam" id="2.60.40.10:FF:000552">
    <property type="entry name" value="Related to glucoamylase"/>
    <property type="match status" value="1"/>
</dbReference>
<dbReference type="SUPFAM" id="SSF49452">
    <property type="entry name" value="Starch-binding domain-like"/>
    <property type="match status" value="1"/>
</dbReference>
<dbReference type="InterPro" id="IPR013784">
    <property type="entry name" value="Carb-bd-like_fold"/>
</dbReference>
<dbReference type="GO" id="GO:0016020">
    <property type="term" value="C:membrane"/>
    <property type="evidence" value="ECO:0007669"/>
    <property type="project" value="TreeGrafter"/>
</dbReference>
<evidence type="ECO:0000313" key="4">
    <source>
        <dbReference type="Proteomes" id="UP001327560"/>
    </source>
</evidence>
<sequence>MDALASQCVSGFINNTTKFAISTAGSSSLSHIRIPKKSNCGHALRLGQPPMRMPSCPPLNSVALETDVLTSDSDSKMSTGKTFSNHLFDLLIDSCEVDWHLSLTKCYLSDHHNTVHIRFAMHKECSFGQDILMVGEDPMFGAWDPSMAIPMEWTPGHLWTAELAVPVGRKMEFKFIVRGLSGEIKWQPGPDRSIETWATNNTIVVCEDWENAEHQQVTEEDPSALVLETGMTDDESETSEMHSVSPEEMTAVKV</sequence>
<dbReference type="SMART" id="SM01065">
    <property type="entry name" value="CBM_2"/>
    <property type="match status" value="1"/>
</dbReference>
<accession>A0AAQ3K4R1</accession>
<organism evidence="3 4">
    <name type="scientific">Canna indica</name>
    <name type="common">Indian-shot</name>
    <dbReference type="NCBI Taxonomy" id="4628"/>
    <lineage>
        <taxon>Eukaryota</taxon>
        <taxon>Viridiplantae</taxon>
        <taxon>Streptophyta</taxon>
        <taxon>Embryophyta</taxon>
        <taxon>Tracheophyta</taxon>
        <taxon>Spermatophyta</taxon>
        <taxon>Magnoliopsida</taxon>
        <taxon>Liliopsida</taxon>
        <taxon>Zingiberales</taxon>
        <taxon>Cannaceae</taxon>
        <taxon>Canna</taxon>
    </lineage>
</organism>
<dbReference type="PANTHER" id="PTHR15048:SF0">
    <property type="entry name" value="STARCH-BINDING DOMAIN-CONTAINING PROTEIN 1"/>
    <property type="match status" value="1"/>
</dbReference>
<dbReference type="AlphaFoldDB" id="A0AAQ3K4R1"/>
<dbReference type="Pfam" id="PF00686">
    <property type="entry name" value="CBM_20"/>
    <property type="match status" value="1"/>
</dbReference>
<evidence type="ECO:0000259" key="2">
    <source>
        <dbReference type="PROSITE" id="PS51166"/>
    </source>
</evidence>
<dbReference type="InterPro" id="IPR002044">
    <property type="entry name" value="CBM20"/>
</dbReference>
<dbReference type="EMBL" id="CP136892">
    <property type="protein sequence ID" value="WOL02013.1"/>
    <property type="molecule type" value="Genomic_DNA"/>
</dbReference>
<reference evidence="3 4" key="1">
    <citation type="submission" date="2023-10" db="EMBL/GenBank/DDBJ databases">
        <title>Chromosome-scale genome assembly provides insights into flower coloration mechanisms of Canna indica.</title>
        <authorList>
            <person name="Li C."/>
        </authorList>
    </citation>
    <scope>NUCLEOTIDE SEQUENCE [LARGE SCALE GENOMIC DNA]</scope>
    <source>
        <tissue evidence="3">Flower</tissue>
    </source>
</reference>
<feature type="domain" description="CBM20" evidence="2">
    <location>
        <begin position="109"/>
        <end position="211"/>
    </location>
</feature>
<gene>
    <name evidence="3" type="ORF">Cni_G10732</name>
</gene>
<proteinExistence type="predicted"/>
<dbReference type="Gene3D" id="2.60.40.10">
    <property type="entry name" value="Immunoglobulins"/>
    <property type="match status" value="1"/>
</dbReference>
<feature type="region of interest" description="Disordered" evidence="1">
    <location>
        <begin position="231"/>
        <end position="254"/>
    </location>
</feature>
<dbReference type="PANTHER" id="PTHR15048">
    <property type="entry name" value="STARCH-BINDING DOMAIN-CONTAINING PROTEIN 1"/>
    <property type="match status" value="1"/>
</dbReference>